<evidence type="ECO:0000256" key="1">
    <source>
        <dbReference type="SAM" id="Phobius"/>
    </source>
</evidence>
<name>A0A8H9C5X5_9HYPH</name>
<dbReference type="EMBL" id="AP024145">
    <property type="protein sequence ID" value="BCM83346.1"/>
    <property type="molecule type" value="Genomic_DNA"/>
</dbReference>
<feature type="transmembrane region" description="Helical" evidence="1">
    <location>
        <begin position="186"/>
        <end position="212"/>
    </location>
</feature>
<gene>
    <name evidence="2" type="ORF">mvi_18070</name>
</gene>
<feature type="transmembrane region" description="Helical" evidence="1">
    <location>
        <begin position="57"/>
        <end position="77"/>
    </location>
</feature>
<feature type="transmembrane region" description="Helical" evidence="1">
    <location>
        <begin position="25"/>
        <end position="45"/>
    </location>
</feature>
<evidence type="ECO:0000313" key="2">
    <source>
        <dbReference type="EMBL" id="BCM83346.1"/>
    </source>
</evidence>
<protein>
    <submittedName>
        <fullName evidence="2">Uncharacterized protein</fullName>
    </submittedName>
</protein>
<organism evidence="2">
    <name type="scientific">Methylobacterium indicum</name>
    <dbReference type="NCBI Taxonomy" id="1775910"/>
    <lineage>
        <taxon>Bacteria</taxon>
        <taxon>Pseudomonadati</taxon>
        <taxon>Pseudomonadota</taxon>
        <taxon>Alphaproteobacteria</taxon>
        <taxon>Hyphomicrobiales</taxon>
        <taxon>Methylobacteriaceae</taxon>
        <taxon>Methylobacterium</taxon>
    </lineage>
</organism>
<dbReference type="KEGG" id="mind:mvi_18070"/>
<dbReference type="RefSeq" id="WP_207182360.1">
    <property type="nucleotide sequence ID" value="NZ_AP024145.1"/>
</dbReference>
<dbReference type="AlphaFoldDB" id="A0A8H9C5X5"/>
<keyword evidence="1" id="KW-1133">Transmembrane helix</keyword>
<accession>A0A8H9C5X5</accession>
<dbReference type="Proteomes" id="UP000663508">
    <property type="component" value="Chromosome"/>
</dbReference>
<feature type="transmembrane region" description="Helical" evidence="1">
    <location>
        <begin position="145"/>
        <end position="166"/>
    </location>
</feature>
<feature type="transmembrane region" description="Helical" evidence="1">
    <location>
        <begin position="108"/>
        <end position="125"/>
    </location>
</feature>
<sequence length="266" mass="28291">MTTSLDALSIVPAVYRTALHTARTLWPATLALFLVFVACELLDIAKTGPGDVTTIPPPALLAAIGLALLTVPYRVAFYDIALNRVAWARVAWPAHETGLRRRAWPSRVLALAGWTLLGVLVEWLQARTQAGWAASPSFLLVRMGIAALSIWVKVRLCLVGPALALYGMPIDLRAVVSATRGQVWEILLAGLLAMLPALPVVLFGLVAGWGLGSALGQLPSGVVALAVGLSSVAVMAVFDALEIEIYRRLDPFSSPAPGAESRHPRP</sequence>
<feature type="transmembrane region" description="Helical" evidence="1">
    <location>
        <begin position="218"/>
        <end position="238"/>
    </location>
</feature>
<reference evidence="2" key="1">
    <citation type="submission" date="2020-11" db="EMBL/GenBank/DDBJ databases">
        <title>Complete genome sequence of a novel pathogenic Methylobacterium strain isolated from rice in Vietnam.</title>
        <authorList>
            <person name="Lai K."/>
            <person name="Okazaki S."/>
            <person name="Higashi K."/>
            <person name="Mori H."/>
            <person name="Toyoda A."/>
            <person name="Kurokawa K."/>
        </authorList>
    </citation>
    <scope>NUCLEOTIDE SEQUENCE</scope>
    <source>
        <strain evidence="2">VL1</strain>
    </source>
</reference>
<keyword evidence="1" id="KW-0812">Transmembrane</keyword>
<keyword evidence="1" id="KW-0472">Membrane</keyword>
<proteinExistence type="predicted"/>